<proteinExistence type="predicted"/>
<comment type="caution">
    <text evidence="4">The sequence shown here is derived from an EMBL/GenBank/DDBJ whole genome shotgun (WGS) entry which is preliminary data.</text>
</comment>
<evidence type="ECO:0000256" key="2">
    <source>
        <dbReference type="SAM" id="SignalP"/>
    </source>
</evidence>
<organism evidence="4 5">
    <name type="scientific">Ilyomonas limi</name>
    <dbReference type="NCBI Taxonomy" id="2575867"/>
    <lineage>
        <taxon>Bacteria</taxon>
        <taxon>Pseudomonadati</taxon>
        <taxon>Bacteroidota</taxon>
        <taxon>Chitinophagia</taxon>
        <taxon>Chitinophagales</taxon>
        <taxon>Chitinophagaceae</taxon>
        <taxon>Ilyomonas</taxon>
    </lineage>
</organism>
<dbReference type="InterPro" id="IPR028011">
    <property type="entry name" value="DUF4476"/>
</dbReference>
<protein>
    <submittedName>
        <fullName evidence="4">DUF4476 domain-containing protein</fullName>
    </submittedName>
</protein>
<feature type="signal peptide" evidence="2">
    <location>
        <begin position="1"/>
        <end position="26"/>
    </location>
</feature>
<feature type="compositionally biased region" description="Low complexity" evidence="1">
    <location>
        <begin position="170"/>
        <end position="182"/>
    </location>
</feature>
<evidence type="ECO:0000259" key="3">
    <source>
        <dbReference type="Pfam" id="PF14771"/>
    </source>
</evidence>
<feature type="chain" id="PRO_5020221941" evidence="2">
    <location>
        <begin position="27"/>
        <end position="436"/>
    </location>
</feature>
<name>A0A4U3L2G0_9BACT</name>
<evidence type="ECO:0000256" key="1">
    <source>
        <dbReference type="SAM" id="MobiDB-lite"/>
    </source>
</evidence>
<sequence>MRHLFKTYIRTFLLSAFMALSLATYAQQLHFIYIQADNKQPFSVALNGKYYSSSSIGYIILPKLTDGTYTLAINFAKDSYPEQAFTVNVAGKDYGYALKNFGDKGWGLFNFQTTDVVMNSTAAPQENNQTNVTTNNSAFGNMLADVVNDKSINNLSTADTVTATNKNSRPPANDNQAAAATTDLPDTVVAAKDTITNTITRNDDAAQEATDTLNEKVRADTLAADNDTTAFTTTGVIKAEEKVGEKGTDLTFIDFNGTHNDTIKAFIPAIPKKQPAKTETQNVNVKAAEADSAKGKVNNPFFAQKNNVDTNAAATSVKPNLMEDQNAASTAPTTAAMVNTACNNMVSDRDLDKLKKRIVSQSDQDDILQTVKKNLRNKCITTAQVKDLGNLFLNDDNRYGFYDAVYPFVYDYGSYPTLESTLIDPYYKTRFKALLR</sequence>
<dbReference type="Pfam" id="PF14771">
    <property type="entry name" value="DUF4476"/>
    <property type="match status" value="1"/>
</dbReference>
<keyword evidence="2" id="KW-0732">Signal</keyword>
<keyword evidence="5" id="KW-1185">Reference proteome</keyword>
<evidence type="ECO:0000313" key="4">
    <source>
        <dbReference type="EMBL" id="TKK69205.1"/>
    </source>
</evidence>
<dbReference type="EMBL" id="SZQL01000005">
    <property type="protein sequence ID" value="TKK69205.1"/>
    <property type="molecule type" value="Genomic_DNA"/>
</dbReference>
<accession>A0A4U3L2G0</accession>
<evidence type="ECO:0000313" key="5">
    <source>
        <dbReference type="Proteomes" id="UP000305848"/>
    </source>
</evidence>
<reference evidence="4 5" key="1">
    <citation type="submission" date="2019-05" db="EMBL/GenBank/DDBJ databases">
        <title>Panacibacter sp. strain 17mud1-8 Genome sequencing and assembly.</title>
        <authorList>
            <person name="Chhetri G."/>
        </authorList>
    </citation>
    <scope>NUCLEOTIDE SEQUENCE [LARGE SCALE GENOMIC DNA]</scope>
    <source>
        <strain evidence="4 5">17mud1-8</strain>
    </source>
</reference>
<feature type="region of interest" description="Disordered" evidence="1">
    <location>
        <begin position="161"/>
        <end position="182"/>
    </location>
</feature>
<dbReference type="AlphaFoldDB" id="A0A4U3L2G0"/>
<gene>
    <name evidence="4" type="ORF">FC093_07770</name>
</gene>
<feature type="domain" description="DUF4476" evidence="3">
    <location>
        <begin position="347"/>
        <end position="435"/>
    </location>
</feature>
<dbReference type="Proteomes" id="UP000305848">
    <property type="component" value="Unassembled WGS sequence"/>
</dbReference>
<dbReference type="OrthoDB" id="653675at2"/>